<organism evidence="2 3">
    <name type="scientific">Catenaria anguillulae PL171</name>
    <dbReference type="NCBI Taxonomy" id="765915"/>
    <lineage>
        <taxon>Eukaryota</taxon>
        <taxon>Fungi</taxon>
        <taxon>Fungi incertae sedis</taxon>
        <taxon>Blastocladiomycota</taxon>
        <taxon>Blastocladiomycetes</taxon>
        <taxon>Blastocladiales</taxon>
        <taxon>Catenariaceae</taxon>
        <taxon>Catenaria</taxon>
    </lineage>
</organism>
<gene>
    <name evidence="2" type="ORF">BCR44DRAFT_1186026</name>
</gene>
<dbReference type="Proteomes" id="UP000193411">
    <property type="component" value="Unassembled WGS sequence"/>
</dbReference>
<evidence type="ECO:0000313" key="2">
    <source>
        <dbReference type="EMBL" id="ORZ33913.1"/>
    </source>
</evidence>
<feature type="region of interest" description="Disordered" evidence="1">
    <location>
        <begin position="1"/>
        <end position="54"/>
    </location>
</feature>
<accession>A0A1Y2HJN8</accession>
<protein>
    <submittedName>
        <fullName evidence="2">Uncharacterized protein</fullName>
    </submittedName>
</protein>
<comment type="caution">
    <text evidence="2">The sequence shown here is derived from an EMBL/GenBank/DDBJ whole genome shotgun (WGS) entry which is preliminary data.</text>
</comment>
<proteinExistence type="predicted"/>
<evidence type="ECO:0000313" key="3">
    <source>
        <dbReference type="Proteomes" id="UP000193411"/>
    </source>
</evidence>
<feature type="compositionally biased region" description="Low complexity" evidence="1">
    <location>
        <begin position="19"/>
        <end position="35"/>
    </location>
</feature>
<evidence type="ECO:0000256" key="1">
    <source>
        <dbReference type="SAM" id="MobiDB-lite"/>
    </source>
</evidence>
<keyword evidence="3" id="KW-1185">Reference proteome</keyword>
<reference evidence="2 3" key="1">
    <citation type="submission" date="2016-07" db="EMBL/GenBank/DDBJ databases">
        <title>Pervasive Adenine N6-methylation of Active Genes in Fungi.</title>
        <authorList>
            <consortium name="DOE Joint Genome Institute"/>
            <person name="Mondo S.J."/>
            <person name="Dannebaum R.O."/>
            <person name="Kuo R.C."/>
            <person name="Labutti K."/>
            <person name="Haridas S."/>
            <person name="Kuo A."/>
            <person name="Salamov A."/>
            <person name="Ahrendt S.R."/>
            <person name="Lipzen A."/>
            <person name="Sullivan W."/>
            <person name="Andreopoulos W.B."/>
            <person name="Clum A."/>
            <person name="Lindquist E."/>
            <person name="Daum C."/>
            <person name="Ramamoorthy G.K."/>
            <person name="Gryganskyi A."/>
            <person name="Culley D."/>
            <person name="Magnuson J.K."/>
            <person name="James T.Y."/>
            <person name="O'Malley M.A."/>
            <person name="Stajich J.E."/>
            <person name="Spatafora J.W."/>
            <person name="Visel A."/>
            <person name="Grigoriev I.V."/>
        </authorList>
    </citation>
    <scope>NUCLEOTIDE SEQUENCE [LARGE SCALE GENOMIC DNA]</scope>
    <source>
        <strain evidence="2 3">PL171</strain>
    </source>
</reference>
<sequence>MLPPLANPHCELGPRTESDAASDTSSSSNVSTAATLVAPSSCPTPMPVSRVRQPNSSTAMFAAPPAWRPLWPRGLTQRQPQLAKTATHTTLPFQPPTKATLVPTRIQTTNMNTPTPSSRVTVLVRNPHSFGSVARRAGTRLTTPTLPGPGPDGAPAGFSYLLCCF</sequence>
<dbReference type="AlphaFoldDB" id="A0A1Y2HJN8"/>
<dbReference type="EMBL" id="MCFL01000032">
    <property type="protein sequence ID" value="ORZ33913.1"/>
    <property type="molecule type" value="Genomic_DNA"/>
</dbReference>
<name>A0A1Y2HJN8_9FUNG</name>